<comment type="caution">
    <text evidence="5">The sequence shown here is derived from an EMBL/GenBank/DDBJ whole genome shotgun (WGS) entry which is preliminary data.</text>
</comment>
<keyword evidence="6" id="KW-1185">Reference proteome</keyword>
<reference evidence="5" key="1">
    <citation type="submission" date="2022-06" db="EMBL/GenBank/DDBJ databases">
        <title>Aeoliella straminimaris, a novel planctomycete from sediments.</title>
        <authorList>
            <person name="Vitorino I.R."/>
            <person name="Lage O.M."/>
        </authorList>
    </citation>
    <scope>NUCLEOTIDE SEQUENCE</scope>
    <source>
        <strain evidence="5">ICT_H6.2</strain>
    </source>
</reference>
<evidence type="ECO:0000256" key="4">
    <source>
        <dbReference type="HAMAP-Rule" id="MF_00995"/>
    </source>
</evidence>
<evidence type="ECO:0000256" key="3">
    <source>
        <dbReference type="ARBA" id="ARBA00023239"/>
    </source>
</evidence>
<organism evidence="5 6">
    <name type="scientific">Aeoliella straminimaris</name>
    <dbReference type="NCBI Taxonomy" id="2954799"/>
    <lineage>
        <taxon>Bacteria</taxon>
        <taxon>Pseudomonadati</taxon>
        <taxon>Planctomycetota</taxon>
        <taxon>Planctomycetia</taxon>
        <taxon>Pirellulales</taxon>
        <taxon>Lacipirellulaceae</taxon>
        <taxon>Aeoliella</taxon>
    </lineage>
</organism>
<keyword evidence="3 4" id="KW-0456">Lyase</keyword>
<dbReference type="GO" id="GO:0009234">
    <property type="term" value="P:menaquinone biosynthetic process"/>
    <property type="evidence" value="ECO:0007669"/>
    <property type="project" value="UniProtKB-UniRule"/>
</dbReference>
<dbReference type="EC" id="4.2.1.151" evidence="4"/>
<dbReference type="Proteomes" id="UP001155241">
    <property type="component" value="Unassembled WGS sequence"/>
</dbReference>
<evidence type="ECO:0000313" key="6">
    <source>
        <dbReference type="Proteomes" id="UP001155241"/>
    </source>
</evidence>
<dbReference type="Pfam" id="PF02621">
    <property type="entry name" value="VitK2_biosynth"/>
    <property type="match status" value="1"/>
</dbReference>
<dbReference type="PANTHER" id="PTHR37690:SF1">
    <property type="entry name" value="CHORISMATE DEHYDRATASE"/>
    <property type="match status" value="1"/>
</dbReference>
<comment type="catalytic activity">
    <reaction evidence="4">
        <text>chorismate = 3-[(1-carboxyvinyl)-oxy]benzoate + H2O</text>
        <dbReference type="Rhea" id="RHEA:40051"/>
        <dbReference type="ChEBI" id="CHEBI:15377"/>
        <dbReference type="ChEBI" id="CHEBI:29748"/>
        <dbReference type="ChEBI" id="CHEBI:76981"/>
        <dbReference type="EC" id="4.2.1.151"/>
    </reaction>
</comment>
<comment type="function">
    <text evidence="4">Catalyzes the dehydration of chorismate into 3-[(1-carboxyvinyl)oxy]benzoate, a step in the biosynthesis of menaquinone (MK, vitamin K2).</text>
</comment>
<evidence type="ECO:0000256" key="1">
    <source>
        <dbReference type="ARBA" id="ARBA00004863"/>
    </source>
</evidence>
<dbReference type="CDD" id="cd13634">
    <property type="entry name" value="PBP2_Sco4506"/>
    <property type="match status" value="1"/>
</dbReference>
<accession>A0A9X2FE43</accession>
<dbReference type="AlphaFoldDB" id="A0A9X2FE43"/>
<dbReference type="PANTHER" id="PTHR37690">
    <property type="entry name" value="CHORISMATE DEHYDRATASE"/>
    <property type="match status" value="1"/>
</dbReference>
<comment type="similarity">
    <text evidence="4">Belongs to the MqnA/MqnD family. MqnA subfamily.</text>
</comment>
<dbReference type="InterPro" id="IPR003773">
    <property type="entry name" value="Menaquinone_biosynth"/>
</dbReference>
<dbReference type="HAMAP" id="MF_00995">
    <property type="entry name" value="MqnA"/>
    <property type="match status" value="1"/>
</dbReference>
<proteinExistence type="inferred from homology"/>
<dbReference type="InterPro" id="IPR030868">
    <property type="entry name" value="MqnA"/>
</dbReference>
<name>A0A9X2FE43_9BACT</name>
<protein>
    <recommendedName>
        <fullName evidence="4">Chorismate dehydratase</fullName>
        <ecNumber evidence="4">4.2.1.151</ecNumber>
    </recommendedName>
    <alternativeName>
        <fullName evidence="4">Menaquinone biosynthetic enzyme MqnA</fullName>
    </alternativeName>
</protein>
<comment type="pathway">
    <text evidence="1 4">Quinol/quinone metabolism; menaquinone biosynthesis.</text>
</comment>
<evidence type="ECO:0000313" key="5">
    <source>
        <dbReference type="EMBL" id="MCO6047310.1"/>
    </source>
</evidence>
<dbReference type="GO" id="GO:0016836">
    <property type="term" value="F:hydro-lyase activity"/>
    <property type="evidence" value="ECO:0007669"/>
    <property type="project" value="UniProtKB-UniRule"/>
</dbReference>
<dbReference type="SUPFAM" id="SSF53850">
    <property type="entry name" value="Periplasmic binding protein-like II"/>
    <property type="match status" value="1"/>
</dbReference>
<keyword evidence="2 4" id="KW-0474">Menaquinone biosynthesis</keyword>
<dbReference type="Gene3D" id="3.40.190.10">
    <property type="entry name" value="Periplasmic binding protein-like II"/>
    <property type="match status" value="2"/>
</dbReference>
<gene>
    <name evidence="4" type="primary">mqnA</name>
    <name evidence="5" type="ORF">NG895_25700</name>
</gene>
<sequence>MDLASTTGEALRIGAVSYLNSKPLVHGLPTAVPGAEVRYDLPSRLADDLAAGRLDVALVPIVEYLRNPQYQLVSSACVACRGPVLSVKLYFRRPPAEVCCLALDEGSRTSAALSQVLLAKLHHVRPQLVQLPIGDSIDDAQADAVLLIGDRAMQTPDDQFAEVWDLGDRWCRWTELPFVFAAWVARPDLPVDAEQLGRVLDAVRDAGVAAVESIVDSESATLSLEPTLVRDYLTRYLHFTLSSRERSGVELYAKHCRELGLIDASLPSLNLPPTYDDCSTH</sequence>
<evidence type="ECO:0000256" key="2">
    <source>
        <dbReference type="ARBA" id="ARBA00022428"/>
    </source>
</evidence>
<dbReference type="RefSeq" id="WP_252855423.1">
    <property type="nucleotide sequence ID" value="NZ_JAMXLR010000091.1"/>
</dbReference>
<dbReference type="EMBL" id="JAMXLR010000091">
    <property type="protein sequence ID" value="MCO6047310.1"/>
    <property type="molecule type" value="Genomic_DNA"/>
</dbReference>